<feature type="transmembrane region" description="Helical" evidence="2">
    <location>
        <begin position="413"/>
        <end position="436"/>
    </location>
</feature>
<gene>
    <name evidence="3" type="ORF">ACFPZ4_07180</name>
</gene>
<keyword evidence="2" id="KW-1133">Transmembrane helix</keyword>
<evidence type="ECO:0000256" key="2">
    <source>
        <dbReference type="SAM" id="Phobius"/>
    </source>
</evidence>
<evidence type="ECO:0008006" key="5">
    <source>
        <dbReference type="Google" id="ProtNLM"/>
    </source>
</evidence>
<keyword evidence="2" id="KW-0472">Membrane</keyword>
<dbReference type="RefSeq" id="WP_353898715.1">
    <property type="nucleotide sequence ID" value="NZ_CP158970.1"/>
</dbReference>
<keyword evidence="2" id="KW-0812">Transmembrane</keyword>
<protein>
    <recommendedName>
        <fullName evidence="5">Oligosaccharide repeat unit polymerase</fullName>
    </recommendedName>
</protein>
<evidence type="ECO:0000313" key="4">
    <source>
        <dbReference type="Proteomes" id="UP001596207"/>
    </source>
</evidence>
<sequence length="512" mass="55775">MTTLAGVTPARATGTRDKTGPKPRGDLLVAAIVVSATSIALAVCLPPLRHWFMIPTTLTGILIGSEAVRWFRRGTDVFDPRACAGLLGFQFLYVAPILQVALDEWVTHIYDPPPWREALGTLAILNVIGTSLYRATVTIPSRGRRQPRRSRPMHMPTFYAAGVIAVVLSLIAMRYEIAIFGGIDGFVAAMADEINRVKNMRGMGALILLSEAFPSLIFTLVLVRWRSTFAKHVLPLAALVLALAVTQFFVGGLKGSRSSTLWPLLLALVLVHVLVRRISRKVIVLVAVVMFAYLYIYAFYKAGGVKAIDEVRRTGTVQGAESDTGRDLPLLLTADLGRADIQSVVLDRYLEGRFEPVMGATYVNSLFMFIPDSLFSSVPTSKVDVGSRLLYSPGYEDGQGDSSKIYGMTGEGIINFGLVGGVLSFVAFGLAVRAVQIYWTSAVQSPELAPKLIAPMIWVVINAQGADLDNTLFSLCKYTMPVLLLVFLARQFGRPEAPTGSAQPSRLLRIPR</sequence>
<feature type="transmembrane region" description="Helical" evidence="2">
    <location>
        <begin position="234"/>
        <end position="253"/>
    </location>
</feature>
<evidence type="ECO:0000256" key="1">
    <source>
        <dbReference type="SAM" id="MobiDB-lite"/>
    </source>
</evidence>
<feature type="transmembrane region" description="Helical" evidence="2">
    <location>
        <begin position="203"/>
        <end position="222"/>
    </location>
</feature>
<accession>A0ABW1HKH3</accession>
<feature type="transmembrane region" description="Helical" evidence="2">
    <location>
        <begin position="259"/>
        <end position="275"/>
    </location>
</feature>
<proteinExistence type="predicted"/>
<organism evidence="3 4">
    <name type="scientific">Micromonospora harpali</name>
    <dbReference type="NCBI Taxonomy" id="1490225"/>
    <lineage>
        <taxon>Bacteria</taxon>
        <taxon>Bacillati</taxon>
        <taxon>Actinomycetota</taxon>
        <taxon>Actinomycetes</taxon>
        <taxon>Micromonosporales</taxon>
        <taxon>Micromonosporaceae</taxon>
        <taxon>Micromonospora</taxon>
    </lineage>
</organism>
<feature type="transmembrane region" description="Helical" evidence="2">
    <location>
        <begin position="158"/>
        <end position="183"/>
    </location>
</feature>
<reference evidence="4" key="1">
    <citation type="journal article" date="2019" name="Int. J. Syst. Evol. Microbiol.">
        <title>The Global Catalogue of Microorganisms (GCM) 10K type strain sequencing project: providing services to taxonomists for standard genome sequencing and annotation.</title>
        <authorList>
            <consortium name="The Broad Institute Genomics Platform"/>
            <consortium name="The Broad Institute Genome Sequencing Center for Infectious Disease"/>
            <person name="Wu L."/>
            <person name="Ma J."/>
        </authorList>
    </citation>
    <scope>NUCLEOTIDE SEQUENCE [LARGE SCALE GENOMIC DNA]</scope>
    <source>
        <strain evidence="4">CGMCC 4.7173</strain>
    </source>
</reference>
<name>A0ABW1HKH3_9ACTN</name>
<dbReference type="EMBL" id="JBHSQQ010000025">
    <property type="protein sequence ID" value="MFC5941259.1"/>
    <property type="molecule type" value="Genomic_DNA"/>
</dbReference>
<feature type="region of interest" description="Disordered" evidence="1">
    <location>
        <begin position="1"/>
        <end position="21"/>
    </location>
</feature>
<feature type="transmembrane region" description="Helical" evidence="2">
    <location>
        <begin position="27"/>
        <end position="45"/>
    </location>
</feature>
<feature type="transmembrane region" description="Helical" evidence="2">
    <location>
        <begin position="83"/>
        <end position="102"/>
    </location>
</feature>
<feature type="transmembrane region" description="Helical" evidence="2">
    <location>
        <begin position="282"/>
        <end position="300"/>
    </location>
</feature>
<feature type="transmembrane region" description="Helical" evidence="2">
    <location>
        <begin position="118"/>
        <end position="137"/>
    </location>
</feature>
<dbReference type="Proteomes" id="UP001596207">
    <property type="component" value="Unassembled WGS sequence"/>
</dbReference>
<feature type="transmembrane region" description="Helical" evidence="2">
    <location>
        <begin position="51"/>
        <end position="71"/>
    </location>
</feature>
<keyword evidence="4" id="KW-1185">Reference proteome</keyword>
<evidence type="ECO:0000313" key="3">
    <source>
        <dbReference type="EMBL" id="MFC5941259.1"/>
    </source>
</evidence>
<comment type="caution">
    <text evidence="3">The sequence shown here is derived from an EMBL/GenBank/DDBJ whole genome shotgun (WGS) entry which is preliminary data.</text>
</comment>